<keyword evidence="1" id="KW-0812">Transmembrane</keyword>
<organism evidence="3 4">
    <name type="scientific">Pontimonas salivibrio</name>
    <dbReference type="NCBI Taxonomy" id="1159327"/>
    <lineage>
        <taxon>Bacteria</taxon>
        <taxon>Bacillati</taxon>
        <taxon>Actinomycetota</taxon>
        <taxon>Actinomycetes</taxon>
        <taxon>Micrococcales</taxon>
        <taxon>Microbacteriaceae</taxon>
        <taxon>Pontimonas</taxon>
    </lineage>
</organism>
<dbReference type="Pfam" id="PF09851">
    <property type="entry name" value="SHOCT"/>
    <property type="match status" value="1"/>
</dbReference>
<keyword evidence="1" id="KW-1133">Transmembrane helix</keyword>
<feature type="transmembrane region" description="Helical" evidence="1">
    <location>
        <begin position="124"/>
        <end position="144"/>
    </location>
</feature>
<keyword evidence="1" id="KW-0472">Membrane</keyword>
<sequence>MDIPSLFLMVAIIGIFIFLVVLAFGPKGQEKEQRRREARVEKRKLLRAQGVEFATSSTKGTNMVLFVILFSIVAIAISVTAFSFYSYVSVVITVLVAGVLGLILAVLSAMVADMAELSNRSWLSFFWLSLLISPLVTWLVVAALKPASTPNQIGQSAGPNQSPLEQIEKLGSFLREGLISQEEFDKKKASLLDEI</sequence>
<reference evidence="3 4" key="1">
    <citation type="submission" date="2018-02" db="EMBL/GenBank/DDBJ databases">
        <title>Complete genome of the streamlined marine actinobacterium Pontimonas salivibrio CL-TW6 adapted to coastal planktonic lifestype.</title>
        <authorList>
            <person name="Cho B.C."/>
            <person name="Hardies S.C."/>
            <person name="Jang G.I."/>
            <person name="Hwang C.Y."/>
        </authorList>
    </citation>
    <scope>NUCLEOTIDE SEQUENCE [LARGE SCALE GENOMIC DNA]</scope>
    <source>
        <strain evidence="3 4">CL-TW6</strain>
    </source>
</reference>
<dbReference type="Proteomes" id="UP000243077">
    <property type="component" value="Chromosome"/>
</dbReference>
<feature type="transmembrane region" description="Helical" evidence="1">
    <location>
        <begin position="91"/>
        <end position="112"/>
    </location>
</feature>
<evidence type="ECO:0000259" key="2">
    <source>
        <dbReference type="Pfam" id="PF09851"/>
    </source>
</evidence>
<feature type="transmembrane region" description="Helical" evidence="1">
    <location>
        <begin position="63"/>
        <end position="85"/>
    </location>
</feature>
<evidence type="ECO:0000313" key="4">
    <source>
        <dbReference type="Proteomes" id="UP000243077"/>
    </source>
</evidence>
<dbReference type="KEGG" id="psai:C3B54_111297"/>
<gene>
    <name evidence="3" type="ORF">C3B54_111297</name>
</gene>
<keyword evidence="4" id="KW-1185">Reference proteome</keyword>
<dbReference type="InterPro" id="IPR018649">
    <property type="entry name" value="SHOCT"/>
</dbReference>
<protein>
    <recommendedName>
        <fullName evidence="2">SHOCT domain-containing protein</fullName>
    </recommendedName>
</protein>
<feature type="domain" description="SHOCT" evidence="2">
    <location>
        <begin position="165"/>
        <end position="192"/>
    </location>
</feature>
<feature type="transmembrane region" description="Helical" evidence="1">
    <location>
        <begin position="6"/>
        <end position="25"/>
    </location>
</feature>
<name>A0A2L2BRE8_9MICO</name>
<dbReference type="EMBL" id="CP026923">
    <property type="protein sequence ID" value="AVG24245.1"/>
    <property type="molecule type" value="Genomic_DNA"/>
</dbReference>
<accession>A0A2L2BRE8</accession>
<evidence type="ECO:0000256" key="1">
    <source>
        <dbReference type="SAM" id="Phobius"/>
    </source>
</evidence>
<dbReference type="RefSeq" id="WP_104913750.1">
    <property type="nucleotide sequence ID" value="NZ_CP026923.1"/>
</dbReference>
<proteinExistence type="predicted"/>
<dbReference type="AlphaFoldDB" id="A0A2L2BRE8"/>
<evidence type="ECO:0000313" key="3">
    <source>
        <dbReference type="EMBL" id="AVG24245.1"/>
    </source>
</evidence>